<dbReference type="RefSeq" id="XP_028938920.1">
    <property type="nucleotide sequence ID" value="XM_029083087.2"/>
</dbReference>
<gene>
    <name evidence="6" type="primary">UBE2U</name>
</gene>
<dbReference type="OrthoDB" id="9978460at2759"/>
<dbReference type="PROSITE" id="PS50127">
    <property type="entry name" value="UBC_2"/>
    <property type="match status" value="1"/>
</dbReference>
<dbReference type="GO" id="GO:0000209">
    <property type="term" value="P:protein polyubiquitination"/>
    <property type="evidence" value="ECO:0000318"/>
    <property type="project" value="GO_Central"/>
</dbReference>
<dbReference type="GO" id="GO:0006281">
    <property type="term" value="P:DNA repair"/>
    <property type="evidence" value="ECO:0000318"/>
    <property type="project" value="GO_Central"/>
</dbReference>
<accession>A0A6I8NM28</accession>
<dbReference type="GO" id="GO:0005524">
    <property type="term" value="F:ATP binding"/>
    <property type="evidence" value="ECO:0007669"/>
    <property type="project" value="UniProtKB-UniRule"/>
</dbReference>
<keyword evidence="1" id="KW-0808">Transferase</keyword>
<feature type="active site" description="Glycyl thioester intermediate" evidence="3">
    <location>
        <position position="89"/>
    </location>
</feature>
<name>A0A6I8NM28_ORNAN</name>
<organism evidence="6 7">
    <name type="scientific">Ornithorhynchus anatinus</name>
    <name type="common">Duckbill platypus</name>
    <dbReference type="NCBI Taxonomy" id="9258"/>
    <lineage>
        <taxon>Eukaryota</taxon>
        <taxon>Metazoa</taxon>
        <taxon>Chordata</taxon>
        <taxon>Craniata</taxon>
        <taxon>Vertebrata</taxon>
        <taxon>Euteleostomi</taxon>
        <taxon>Mammalia</taxon>
        <taxon>Monotremata</taxon>
        <taxon>Ornithorhynchidae</taxon>
        <taxon>Ornithorhynchus</taxon>
    </lineage>
</organism>
<evidence type="ECO:0000256" key="1">
    <source>
        <dbReference type="ARBA" id="ARBA00022679"/>
    </source>
</evidence>
<dbReference type="Ensembl" id="ENSOANT00000055055.1">
    <property type="protein sequence ID" value="ENSOANP00000042220.1"/>
    <property type="gene ID" value="ENSOANG00000021175.3"/>
</dbReference>
<dbReference type="CDD" id="cd23806">
    <property type="entry name" value="UBCc_UBE2U"/>
    <property type="match status" value="1"/>
</dbReference>
<dbReference type="RefSeq" id="XP_028938919.1">
    <property type="nucleotide sequence ID" value="XM_029083086.2"/>
</dbReference>
<keyword evidence="4" id="KW-0547">Nucleotide-binding</keyword>
<proteinExistence type="inferred from homology"/>
<dbReference type="GeneID" id="100682186"/>
<dbReference type="GO" id="GO:0043161">
    <property type="term" value="P:proteasome-mediated ubiquitin-dependent protein catabolic process"/>
    <property type="evidence" value="ECO:0000318"/>
    <property type="project" value="GO_Central"/>
</dbReference>
<dbReference type="Proteomes" id="UP000002279">
    <property type="component" value="Chromosome 18"/>
</dbReference>
<dbReference type="SMART" id="SM00212">
    <property type="entry name" value="UBCc"/>
    <property type="match status" value="1"/>
</dbReference>
<keyword evidence="7" id="KW-1185">Reference proteome</keyword>
<dbReference type="PANTHER" id="PTHR24067">
    <property type="entry name" value="UBIQUITIN-CONJUGATING ENZYME E2"/>
    <property type="match status" value="1"/>
</dbReference>
<dbReference type="InParanoid" id="A0A6I8NM28"/>
<reference evidence="6 7" key="1">
    <citation type="journal article" date="2008" name="Nature">
        <title>Genome analysis of the platypus reveals unique signatures of evolution.</title>
        <authorList>
            <person name="Warren W.C."/>
            <person name="Hillier L.W."/>
            <person name="Marshall Graves J.A."/>
            <person name="Birney E."/>
            <person name="Ponting C.P."/>
            <person name="Grutzner F."/>
            <person name="Belov K."/>
            <person name="Miller W."/>
            <person name="Clarke L."/>
            <person name="Chinwalla A.T."/>
            <person name="Yang S.P."/>
            <person name="Heger A."/>
            <person name="Locke D.P."/>
            <person name="Miethke P."/>
            <person name="Waters P.D."/>
            <person name="Veyrunes F."/>
            <person name="Fulton L."/>
            <person name="Fulton B."/>
            <person name="Graves T."/>
            <person name="Wallis J."/>
            <person name="Puente X.S."/>
            <person name="Lopez-Otin C."/>
            <person name="Ordonez G.R."/>
            <person name="Eichler E.E."/>
            <person name="Chen L."/>
            <person name="Cheng Z."/>
            <person name="Deakin J.E."/>
            <person name="Alsop A."/>
            <person name="Thompson K."/>
            <person name="Kirby P."/>
            <person name="Papenfuss A.T."/>
            <person name="Wakefield M.J."/>
            <person name="Olender T."/>
            <person name="Lancet D."/>
            <person name="Huttley G.A."/>
            <person name="Smit A.F."/>
            <person name="Pask A."/>
            <person name="Temple-Smith P."/>
            <person name="Batzer M.A."/>
            <person name="Walker J.A."/>
            <person name="Konkel M.K."/>
            <person name="Harris R.S."/>
            <person name="Whittington C.M."/>
            <person name="Wong E.S."/>
            <person name="Gemmell N.J."/>
            <person name="Buschiazzo E."/>
            <person name="Vargas Jentzsch I.M."/>
            <person name="Merkel A."/>
            <person name="Schmitz J."/>
            <person name="Zemann A."/>
            <person name="Churakov G."/>
            <person name="Kriegs J.O."/>
            <person name="Brosius J."/>
            <person name="Murchison E.P."/>
            <person name="Sachidanandam R."/>
            <person name="Smith C."/>
            <person name="Hannon G.J."/>
            <person name="Tsend-Ayush E."/>
            <person name="McMillan D."/>
            <person name="Attenborough R."/>
            <person name="Rens W."/>
            <person name="Ferguson-Smith M."/>
            <person name="Lefevre C.M."/>
            <person name="Sharp J.A."/>
            <person name="Nicholas K.R."/>
            <person name="Ray D.A."/>
            <person name="Kube M."/>
            <person name="Reinhardt R."/>
            <person name="Pringle T.H."/>
            <person name="Taylor J."/>
            <person name="Jones R.C."/>
            <person name="Nixon B."/>
            <person name="Dacheux J.L."/>
            <person name="Niwa H."/>
            <person name="Sekita Y."/>
            <person name="Huang X."/>
            <person name="Stark A."/>
            <person name="Kheradpour P."/>
            <person name="Kellis M."/>
            <person name="Flicek P."/>
            <person name="Chen Y."/>
            <person name="Webber C."/>
            <person name="Hardison R."/>
            <person name="Nelson J."/>
            <person name="Hallsworth-Pepin K."/>
            <person name="Delehaunty K."/>
            <person name="Markovic C."/>
            <person name="Minx P."/>
            <person name="Feng Y."/>
            <person name="Kremitzki C."/>
            <person name="Mitreva M."/>
            <person name="Glasscock J."/>
            <person name="Wylie T."/>
            <person name="Wohldmann P."/>
            <person name="Thiru P."/>
            <person name="Nhan M.N."/>
            <person name="Pohl C.S."/>
            <person name="Smith S.M."/>
            <person name="Hou S."/>
            <person name="Nefedov M."/>
            <person name="de Jong P.J."/>
            <person name="Renfree M.B."/>
            <person name="Mardis E.R."/>
            <person name="Wilson R.K."/>
        </authorList>
    </citation>
    <scope>NUCLEOTIDE SEQUENCE [LARGE SCALE GENOMIC DNA]</scope>
    <source>
        <strain evidence="6 7">Glennie</strain>
    </source>
</reference>
<dbReference type="SUPFAM" id="SSF54495">
    <property type="entry name" value="UBC-like"/>
    <property type="match status" value="1"/>
</dbReference>
<reference evidence="6" key="3">
    <citation type="submission" date="2025-09" db="UniProtKB">
        <authorList>
            <consortium name="Ensembl"/>
        </authorList>
    </citation>
    <scope>IDENTIFICATION</scope>
    <source>
        <strain evidence="6">Glennie</strain>
    </source>
</reference>
<evidence type="ECO:0000313" key="6">
    <source>
        <dbReference type="Ensembl" id="ENSOANP00000042220.1"/>
    </source>
</evidence>
<dbReference type="PROSITE" id="PS00183">
    <property type="entry name" value="UBC_1"/>
    <property type="match status" value="1"/>
</dbReference>
<sequence>MHGRAYWLLEREYLQLKDSSLFGITVAPVGDDMLMWRAEIQGLKDSLWEGAFLQLSIKFPEEYNQVPPNVTFNTIPFHPNVDMHSGRPCIDFLDNSEEWDERYSLSSILLAIQALLSNPVLENAVNVEAAEMMRKNMSSYRQMVMDCVRASHNLEVTEGKEVSVPSIEFFLPPEATAEDQIRKIKRISFEDYYRTWSGIATSRAALCFGIPLFEEPHFIGKYQSWKQSNLKAPGLWNDKFASLLSEITRKHLMFPAAKKTQVHVACPTPDQTPLEPASGERIEGKMNMHEEELWGKIVSAVLNDTIDDEMWDREVENLIAWTKTLGAGGLEH</sequence>
<evidence type="ECO:0000259" key="5">
    <source>
        <dbReference type="PROSITE" id="PS50127"/>
    </source>
</evidence>
<protein>
    <submittedName>
        <fullName evidence="6">Ubiquitin conjugating enzyme E2 U</fullName>
    </submittedName>
</protein>
<dbReference type="InterPro" id="IPR016135">
    <property type="entry name" value="UBQ-conjugating_enzyme/RWD"/>
</dbReference>
<dbReference type="RefSeq" id="XP_028938918.1">
    <property type="nucleotide sequence ID" value="XM_029083085.2"/>
</dbReference>
<evidence type="ECO:0000256" key="4">
    <source>
        <dbReference type="RuleBase" id="RU362109"/>
    </source>
</evidence>
<dbReference type="Gene3D" id="3.10.110.10">
    <property type="entry name" value="Ubiquitin Conjugating Enzyme"/>
    <property type="match status" value="1"/>
</dbReference>
<dbReference type="GeneTree" id="ENSGT00940000162256"/>
<evidence type="ECO:0000313" key="7">
    <source>
        <dbReference type="Proteomes" id="UP000002279"/>
    </source>
</evidence>
<evidence type="ECO:0000256" key="3">
    <source>
        <dbReference type="PROSITE-ProRule" id="PRU10133"/>
    </source>
</evidence>
<keyword evidence="4" id="KW-0067">ATP-binding</keyword>
<evidence type="ECO:0000256" key="2">
    <source>
        <dbReference type="ARBA" id="ARBA00022786"/>
    </source>
</evidence>
<dbReference type="InterPro" id="IPR000608">
    <property type="entry name" value="UBC"/>
</dbReference>
<dbReference type="CTD" id="148581"/>
<dbReference type="FunCoup" id="A0A6I8NM28">
    <property type="interactions" value="171"/>
</dbReference>
<dbReference type="GO" id="GO:0061631">
    <property type="term" value="F:ubiquitin conjugating enzyme activity"/>
    <property type="evidence" value="ECO:0000318"/>
    <property type="project" value="GO_Central"/>
</dbReference>
<comment type="similarity">
    <text evidence="4">Belongs to the ubiquitin-conjugating enzyme family.</text>
</comment>
<reference evidence="6" key="2">
    <citation type="submission" date="2025-08" db="UniProtKB">
        <authorList>
            <consortium name="Ensembl"/>
        </authorList>
    </citation>
    <scope>IDENTIFICATION</scope>
    <source>
        <strain evidence="6">Glennie</strain>
    </source>
</reference>
<dbReference type="GO" id="GO:0033503">
    <property type="term" value="C:HULC complex"/>
    <property type="evidence" value="ECO:0000318"/>
    <property type="project" value="GO_Central"/>
</dbReference>
<dbReference type="FunFam" id="3.10.110.10:FF:000166">
    <property type="entry name" value="Ubiquitin conjugating enzyme E2 U"/>
    <property type="match status" value="1"/>
</dbReference>
<dbReference type="AlphaFoldDB" id="A0A6I8NM28"/>
<dbReference type="KEGG" id="oaa:100682186"/>
<dbReference type="InterPro" id="IPR050113">
    <property type="entry name" value="Ub_conjugating_enzyme"/>
</dbReference>
<dbReference type="Bgee" id="ENSOANG00000021175">
    <property type="expression patterns" value="Expressed in testis and 4 other cell types or tissues"/>
</dbReference>
<keyword evidence="2 4" id="KW-0833">Ubl conjugation pathway</keyword>
<dbReference type="InterPro" id="IPR023313">
    <property type="entry name" value="UBQ-conjugating_AS"/>
</dbReference>
<feature type="domain" description="UBC core" evidence="5">
    <location>
        <begin position="4"/>
        <end position="153"/>
    </location>
</feature>
<dbReference type="Pfam" id="PF00179">
    <property type="entry name" value="UQ_con"/>
    <property type="match status" value="1"/>
</dbReference>